<dbReference type="AlphaFoldDB" id="A0A1T5D912"/>
<proteinExistence type="predicted"/>
<dbReference type="EMBL" id="FUYQ01000017">
    <property type="protein sequence ID" value="SKB68184.1"/>
    <property type="molecule type" value="Genomic_DNA"/>
</dbReference>
<name>A0A1T5D912_9BACT</name>
<protein>
    <submittedName>
        <fullName evidence="1">Uncharacterized protein</fullName>
    </submittedName>
</protein>
<accession>A0A1T5D912</accession>
<reference evidence="2" key="1">
    <citation type="submission" date="2017-02" db="EMBL/GenBank/DDBJ databases">
        <authorList>
            <person name="Varghese N."/>
            <person name="Submissions S."/>
        </authorList>
    </citation>
    <scope>NUCLEOTIDE SEQUENCE [LARGE SCALE GENOMIC DNA]</scope>
    <source>
        <strain evidence="2">DSM 24967</strain>
    </source>
</reference>
<evidence type="ECO:0000313" key="1">
    <source>
        <dbReference type="EMBL" id="SKB68184.1"/>
    </source>
</evidence>
<gene>
    <name evidence="1" type="ORF">SAMN05660349_02322</name>
</gene>
<dbReference type="Proteomes" id="UP000190852">
    <property type="component" value="Unassembled WGS sequence"/>
</dbReference>
<sequence length="153" mass="17235">MSTNNAKVQAVIETAILSAIDKVAKNESAGFISDLFLQADQESGELQIYDDNEKLLDKVIIFDWINNSDDEEAFNKRVAESSKAALTSLANKGVFDRDYFMKPLSVTLTDDDFVEIEELLFVDDDMLRADDPLLKDLDTELDEFLTKLLSDID</sequence>
<evidence type="ECO:0000313" key="2">
    <source>
        <dbReference type="Proteomes" id="UP000190852"/>
    </source>
</evidence>
<dbReference type="RefSeq" id="WP_079683786.1">
    <property type="nucleotide sequence ID" value="NZ_FUYQ01000017.1"/>
</dbReference>
<keyword evidence="2" id="KW-1185">Reference proteome</keyword>
<organism evidence="1 2">
    <name type="scientific">Parabacteroides chartae</name>
    <dbReference type="NCBI Taxonomy" id="1037355"/>
    <lineage>
        <taxon>Bacteria</taxon>
        <taxon>Pseudomonadati</taxon>
        <taxon>Bacteroidota</taxon>
        <taxon>Bacteroidia</taxon>
        <taxon>Bacteroidales</taxon>
        <taxon>Tannerellaceae</taxon>
        <taxon>Parabacteroides</taxon>
    </lineage>
</organism>